<dbReference type="Proteomes" id="UP001324380">
    <property type="component" value="Chromosome"/>
</dbReference>
<accession>A0ABZ0TGL4</accession>
<dbReference type="RefSeq" id="WP_321561065.1">
    <property type="nucleotide sequence ID" value="NZ_CP139558.1"/>
</dbReference>
<dbReference type="EMBL" id="CP139558">
    <property type="protein sequence ID" value="WPU91899.1"/>
    <property type="molecule type" value="Genomic_DNA"/>
</dbReference>
<reference evidence="1 2" key="1">
    <citation type="submission" date="2023-11" db="EMBL/GenBank/DDBJ databases">
        <title>Analysis of the Genomes of Mucilaginibacter gossypii cycad 4 and M. sabulilitoris SNA2: microbes with the potential for plant growth promotion.</title>
        <authorList>
            <person name="Hirsch A.M."/>
            <person name="Humm E."/>
            <person name="Rubbi M."/>
            <person name="Del Vecchio G."/>
            <person name="Ha S.M."/>
            <person name="Pellegrini M."/>
            <person name="Gunsalus R.P."/>
        </authorList>
    </citation>
    <scope>NUCLEOTIDE SEQUENCE [LARGE SCALE GENOMIC DNA]</scope>
    <source>
        <strain evidence="1 2">SNA2</strain>
    </source>
</reference>
<evidence type="ECO:0000313" key="1">
    <source>
        <dbReference type="EMBL" id="WPU91899.1"/>
    </source>
</evidence>
<sequence>MKTIFILLIALYADIVICRAQTSSFKGQVWSSNSAVRNFTVLVDTKSATTNDAGVFNTPINTSTTQVTVQLSSKNYIIVYPIGGKVLIPKDPALVTQIVIEPFQSNKYIQKYMAEFKQLKESAGKSSTEVKAIQTQLDSITQILYKFNYTATDLKNAQERQDGMDLFYPEITSTLQNYIIQARTVNAAFKFTAEYAFEKPTALEKLVQAINNYNPAYNKLAMNYPTYSRKIQDYWQDESLKTAFDGIVDTLINTIHKKTIFPLNELKTRINEYFIGSTNQDKAKAKKDIQDQIATIVPVLTEQINGMELRILQFQNQLKNY</sequence>
<organism evidence="1 2">
    <name type="scientific">Mucilaginibacter sabulilitoris</name>
    <dbReference type="NCBI Taxonomy" id="1173583"/>
    <lineage>
        <taxon>Bacteria</taxon>
        <taxon>Pseudomonadati</taxon>
        <taxon>Bacteroidota</taxon>
        <taxon>Sphingobacteriia</taxon>
        <taxon>Sphingobacteriales</taxon>
        <taxon>Sphingobacteriaceae</taxon>
        <taxon>Mucilaginibacter</taxon>
    </lineage>
</organism>
<protein>
    <recommendedName>
        <fullName evidence="3">DUF4369 domain-containing protein</fullName>
    </recommendedName>
</protein>
<name>A0ABZ0TGL4_9SPHI</name>
<gene>
    <name evidence="1" type="ORF">SNE25_21515</name>
</gene>
<evidence type="ECO:0000313" key="2">
    <source>
        <dbReference type="Proteomes" id="UP001324380"/>
    </source>
</evidence>
<evidence type="ECO:0008006" key="3">
    <source>
        <dbReference type="Google" id="ProtNLM"/>
    </source>
</evidence>
<keyword evidence="2" id="KW-1185">Reference proteome</keyword>
<proteinExistence type="predicted"/>